<dbReference type="EMBL" id="CP043617">
    <property type="protein sequence ID" value="QFR48813.1"/>
    <property type="molecule type" value="Genomic_DNA"/>
</dbReference>
<organism evidence="1 2">
    <name type="scientific">Sulfurimonas lithotrophica</name>
    <dbReference type="NCBI Taxonomy" id="2590022"/>
    <lineage>
        <taxon>Bacteria</taxon>
        <taxon>Pseudomonadati</taxon>
        <taxon>Campylobacterota</taxon>
        <taxon>Epsilonproteobacteria</taxon>
        <taxon>Campylobacterales</taxon>
        <taxon>Sulfurimonadaceae</taxon>
        <taxon>Sulfurimonas</taxon>
    </lineage>
</organism>
<name>A0A5P8NZD1_9BACT</name>
<reference evidence="1 2" key="1">
    <citation type="submission" date="2019-09" db="EMBL/GenBank/DDBJ databases">
        <title>Sulfurimonas gotlandica sp. nov., a chemoautotrophic and psychrotolerant epsilonproteobacterium isolated from a pelagic redoxcline, and an emended description of the genus Sulfurimonas.</title>
        <authorList>
            <person name="Wang S."/>
            <person name="Jiang L."/>
            <person name="Shao S."/>
        </authorList>
    </citation>
    <scope>NUCLEOTIDE SEQUENCE [LARGE SCALE GENOMIC DNA]</scope>
    <source>
        <strain evidence="1 2">GYSZ_1</strain>
    </source>
</reference>
<dbReference type="Gene3D" id="2.180.10.10">
    <property type="entry name" value="RHS repeat-associated core"/>
    <property type="match status" value="1"/>
</dbReference>
<dbReference type="AlphaFoldDB" id="A0A5P8NZD1"/>
<evidence type="ECO:0008006" key="3">
    <source>
        <dbReference type="Google" id="ProtNLM"/>
    </source>
</evidence>
<dbReference type="RefSeq" id="WP_152306756.1">
    <property type="nucleotide sequence ID" value="NZ_CP043617.1"/>
</dbReference>
<evidence type="ECO:0000313" key="1">
    <source>
        <dbReference type="EMBL" id="QFR48813.1"/>
    </source>
</evidence>
<proteinExistence type="predicted"/>
<dbReference type="KEGG" id="sulg:FJR48_03385"/>
<accession>A0A5P8NZD1</accession>
<evidence type="ECO:0000313" key="2">
    <source>
        <dbReference type="Proteomes" id="UP000326944"/>
    </source>
</evidence>
<dbReference type="Proteomes" id="UP000326944">
    <property type="component" value="Chromosome"/>
</dbReference>
<protein>
    <recommendedName>
        <fullName evidence="3">RHS repeat-associated core domain-containing protein</fullName>
    </recommendedName>
</protein>
<dbReference type="InterPro" id="IPR022385">
    <property type="entry name" value="Rhs_assc_core"/>
</dbReference>
<sequence>MDYSTKDPIDFSGGDTNLYGYVLNDPVNFVDPLGLYQDPRLNGKGVPAAMGGDGKGSAPGYGFGPFGGICGEQGSKSATWIPDISPDACKAHDECYSDCSKSQRECDLNLFMSNPYYGMAVMFGGKQAYDNAQGK</sequence>
<gene>
    <name evidence="1" type="ORF">FJR48_03385</name>
</gene>
<keyword evidence="2" id="KW-1185">Reference proteome</keyword>
<dbReference type="OrthoDB" id="8481850at2"/>
<dbReference type="NCBIfam" id="TIGR03696">
    <property type="entry name" value="Rhs_assc_core"/>
    <property type="match status" value="1"/>
</dbReference>